<keyword evidence="3" id="KW-1185">Reference proteome</keyword>
<name>A0ABQ1C9A5_9MYCO</name>
<evidence type="ECO:0000313" key="3">
    <source>
        <dbReference type="Proteomes" id="UP000465240"/>
    </source>
</evidence>
<dbReference type="EMBL" id="BLKX01000001">
    <property type="protein sequence ID" value="GFG80882.1"/>
    <property type="molecule type" value="Genomic_DNA"/>
</dbReference>
<protein>
    <submittedName>
        <fullName evidence="2">Uncharacterized protein</fullName>
    </submittedName>
</protein>
<evidence type="ECO:0000256" key="1">
    <source>
        <dbReference type="SAM" id="MobiDB-lite"/>
    </source>
</evidence>
<proteinExistence type="predicted"/>
<comment type="caution">
    <text evidence="2">The sequence shown here is derived from an EMBL/GenBank/DDBJ whole genome shotgun (WGS) entry which is preliminary data.</text>
</comment>
<reference evidence="2 3" key="1">
    <citation type="journal article" date="2019" name="Emerg. Microbes Infect.">
        <title>Comprehensive subspecies identification of 175 nontuberculous mycobacteria species based on 7547 genomic profiles.</title>
        <authorList>
            <person name="Matsumoto Y."/>
            <person name="Kinjo T."/>
            <person name="Motooka D."/>
            <person name="Nabeya D."/>
            <person name="Jung N."/>
            <person name="Uechi K."/>
            <person name="Horii T."/>
            <person name="Iida T."/>
            <person name="Fujita J."/>
            <person name="Nakamura S."/>
        </authorList>
    </citation>
    <scope>NUCLEOTIDE SEQUENCE [LARGE SCALE GENOMIC DNA]</scope>
    <source>
        <strain evidence="2 3">JCM 18565</strain>
    </source>
</reference>
<dbReference type="Proteomes" id="UP000465240">
    <property type="component" value="Unassembled WGS sequence"/>
</dbReference>
<sequence>MKDSAADANSAASPSQAVAAANIGAEPAPEKICVEVISGGKIEKFITPPWLLGPPRLRWWP</sequence>
<feature type="region of interest" description="Disordered" evidence="1">
    <location>
        <begin position="1"/>
        <end position="20"/>
    </location>
</feature>
<evidence type="ECO:0000313" key="2">
    <source>
        <dbReference type="EMBL" id="GFG80882.1"/>
    </source>
</evidence>
<gene>
    <name evidence="2" type="ORF">MPRG_41580</name>
</gene>
<organism evidence="2 3">
    <name type="scientific">Mycobacterium paragordonae</name>
    <dbReference type="NCBI Taxonomy" id="1389713"/>
    <lineage>
        <taxon>Bacteria</taxon>
        <taxon>Bacillati</taxon>
        <taxon>Actinomycetota</taxon>
        <taxon>Actinomycetes</taxon>
        <taxon>Mycobacteriales</taxon>
        <taxon>Mycobacteriaceae</taxon>
        <taxon>Mycobacterium</taxon>
    </lineage>
</organism>
<accession>A0ABQ1C9A5</accession>